<organism evidence="3 4">
    <name type="scientific">Achaetomium macrosporum</name>
    <dbReference type="NCBI Taxonomy" id="79813"/>
    <lineage>
        <taxon>Eukaryota</taxon>
        <taxon>Fungi</taxon>
        <taxon>Dikarya</taxon>
        <taxon>Ascomycota</taxon>
        <taxon>Pezizomycotina</taxon>
        <taxon>Sordariomycetes</taxon>
        <taxon>Sordariomycetidae</taxon>
        <taxon>Sordariales</taxon>
        <taxon>Chaetomiaceae</taxon>
        <taxon>Achaetomium</taxon>
    </lineage>
</organism>
<gene>
    <name evidence="3" type="ORF">C8A03DRAFT_19737</name>
</gene>
<evidence type="ECO:0000313" key="4">
    <source>
        <dbReference type="Proteomes" id="UP001303760"/>
    </source>
</evidence>
<keyword evidence="4" id="KW-1185">Reference proteome</keyword>
<keyword evidence="1" id="KW-0732">Signal</keyword>
<dbReference type="EMBL" id="MU860661">
    <property type="protein sequence ID" value="KAK4233120.1"/>
    <property type="molecule type" value="Genomic_DNA"/>
</dbReference>
<reference evidence="3" key="1">
    <citation type="journal article" date="2023" name="Mol. Phylogenet. Evol.">
        <title>Genome-scale phylogeny and comparative genomics of the fungal order Sordariales.</title>
        <authorList>
            <person name="Hensen N."/>
            <person name="Bonometti L."/>
            <person name="Westerberg I."/>
            <person name="Brannstrom I.O."/>
            <person name="Guillou S."/>
            <person name="Cros-Aarteil S."/>
            <person name="Calhoun S."/>
            <person name="Haridas S."/>
            <person name="Kuo A."/>
            <person name="Mondo S."/>
            <person name="Pangilinan J."/>
            <person name="Riley R."/>
            <person name="LaButti K."/>
            <person name="Andreopoulos B."/>
            <person name="Lipzen A."/>
            <person name="Chen C."/>
            <person name="Yan M."/>
            <person name="Daum C."/>
            <person name="Ng V."/>
            <person name="Clum A."/>
            <person name="Steindorff A."/>
            <person name="Ohm R.A."/>
            <person name="Martin F."/>
            <person name="Silar P."/>
            <person name="Natvig D.O."/>
            <person name="Lalanne C."/>
            <person name="Gautier V."/>
            <person name="Ament-Velasquez S.L."/>
            <person name="Kruys A."/>
            <person name="Hutchinson M.I."/>
            <person name="Powell A.J."/>
            <person name="Barry K."/>
            <person name="Miller A.N."/>
            <person name="Grigoriev I.V."/>
            <person name="Debuchy R."/>
            <person name="Gladieux P."/>
            <person name="Hiltunen Thoren M."/>
            <person name="Johannesson H."/>
        </authorList>
    </citation>
    <scope>NUCLEOTIDE SEQUENCE</scope>
    <source>
        <strain evidence="3">CBS 532.94</strain>
    </source>
</reference>
<dbReference type="InterPro" id="IPR013320">
    <property type="entry name" value="ConA-like_dom_sf"/>
</dbReference>
<dbReference type="GO" id="GO:0016829">
    <property type="term" value="F:lyase activity"/>
    <property type="evidence" value="ECO:0007669"/>
    <property type="project" value="UniProtKB-KW"/>
</dbReference>
<comment type="caution">
    <text evidence="3">The sequence shown here is derived from an EMBL/GenBank/DDBJ whole genome shotgun (WGS) entry which is preliminary data.</text>
</comment>
<name>A0AAN7H9Q1_9PEZI</name>
<reference evidence="3" key="2">
    <citation type="submission" date="2023-05" db="EMBL/GenBank/DDBJ databases">
        <authorList>
            <consortium name="Lawrence Berkeley National Laboratory"/>
            <person name="Steindorff A."/>
            <person name="Hensen N."/>
            <person name="Bonometti L."/>
            <person name="Westerberg I."/>
            <person name="Brannstrom I.O."/>
            <person name="Guillou S."/>
            <person name="Cros-Aarteil S."/>
            <person name="Calhoun S."/>
            <person name="Haridas S."/>
            <person name="Kuo A."/>
            <person name="Mondo S."/>
            <person name="Pangilinan J."/>
            <person name="Riley R."/>
            <person name="Labutti K."/>
            <person name="Andreopoulos B."/>
            <person name="Lipzen A."/>
            <person name="Chen C."/>
            <person name="Yanf M."/>
            <person name="Daum C."/>
            <person name="Ng V."/>
            <person name="Clum A."/>
            <person name="Ohm R."/>
            <person name="Martin F."/>
            <person name="Silar P."/>
            <person name="Natvig D."/>
            <person name="Lalanne C."/>
            <person name="Gautier V."/>
            <person name="Ament-Velasquez S.L."/>
            <person name="Kruys A."/>
            <person name="Hutchinson M.I."/>
            <person name="Powell A.J."/>
            <person name="Barry K."/>
            <person name="Miller A.N."/>
            <person name="Grigoriev I.V."/>
            <person name="Debuchy R."/>
            <person name="Gladieux P."/>
            <person name="Thoren M.H."/>
            <person name="Johannesson H."/>
        </authorList>
    </citation>
    <scope>NUCLEOTIDE SEQUENCE</scope>
    <source>
        <strain evidence="3">CBS 532.94</strain>
    </source>
</reference>
<evidence type="ECO:0000259" key="2">
    <source>
        <dbReference type="Pfam" id="PF08787"/>
    </source>
</evidence>
<feature type="signal peptide" evidence="1">
    <location>
        <begin position="1"/>
        <end position="18"/>
    </location>
</feature>
<evidence type="ECO:0000256" key="1">
    <source>
        <dbReference type="SAM" id="SignalP"/>
    </source>
</evidence>
<sequence>MRSLLLSLAFVARFAVEALDPNCAPGGNFDMRPWKLQLPIGSPGKPTTIPSSSLQGCGGYQNPDYFFTESGDGALVMKVPGSPSSAGCVTTPHSKHCRTELREVDPNTGNSTSWDPNGPVNKLSARLSAPQTGDGTGTVVGQIHIDDAVSTKPVAELYYSADGALTMGVEPTREGGDQIRTQVGAVPVGQEFTYEIRYESNMLCVAINGDEPIVLDTYELNAPSSYFKAGNYLQGSTPSEVHFLEIRVQHDSALIGHP</sequence>
<protein>
    <submittedName>
        <fullName evidence="3">Polysaccharide lyase</fullName>
    </submittedName>
</protein>
<dbReference type="SUPFAM" id="SSF49899">
    <property type="entry name" value="Concanavalin A-like lectins/glucanases"/>
    <property type="match status" value="1"/>
</dbReference>
<dbReference type="Proteomes" id="UP001303760">
    <property type="component" value="Unassembled WGS sequence"/>
</dbReference>
<dbReference type="Pfam" id="PF08787">
    <property type="entry name" value="Alginate_lyase2"/>
    <property type="match status" value="1"/>
</dbReference>
<feature type="domain" description="Alginate lyase 2" evidence="2">
    <location>
        <begin position="29"/>
        <end position="250"/>
    </location>
</feature>
<keyword evidence="3" id="KW-0456">Lyase</keyword>
<dbReference type="InterPro" id="IPR014895">
    <property type="entry name" value="Alginate_lyase_2"/>
</dbReference>
<accession>A0AAN7H9Q1</accession>
<feature type="chain" id="PRO_5042952424" evidence="1">
    <location>
        <begin position="19"/>
        <end position="258"/>
    </location>
</feature>
<dbReference type="Gene3D" id="2.60.120.200">
    <property type="match status" value="1"/>
</dbReference>
<proteinExistence type="predicted"/>
<evidence type="ECO:0000313" key="3">
    <source>
        <dbReference type="EMBL" id="KAK4233120.1"/>
    </source>
</evidence>
<dbReference type="AlphaFoldDB" id="A0AAN7H9Q1"/>